<evidence type="ECO:0000313" key="2">
    <source>
        <dbReference type="EMBL" id="KAJ6676646.1"/>
    </source>
</evidence>
<comment type="caution">
    <text evidence="2">The sequence shown here is derived from an EMBL/GenBank/DDBJ whole genome shotgun (WGS) entry which is preliminary data.</text>
</comment>
<keyword evidence="3" id="KW-1185">Reference proteome</keyword>
<feature type="compositionally biased region" description="Basic and acidic residues" evidence="1">
    <location>
        <begin position="31"/>
        <end position="40"/>
    </location>
</feature>
<dbReference type="EMBL" id="JAPFFL010000015">
    <property type="protein sequence ID" value="KAJ6676646.1"/>
    <property type="molecule type" value="Genomic_DNA"/>
</dbReference>
<accession>A0A9Q0NVE9</accession>
<proteinExistence type="predicted"/>
<reference evidence="2" key="2">
    <citation type="journal article" date="2023" name="Int. J. Mol. Sci.">
        <title>De Novo Assembly and Annotation of 11 Diverse Shrub Willow (Salix) Genomes Reveals Novel Gene Organization in Sex-Linked Regions.</title>
        <authorList>
            <person name="Hyden B."/>
            <person name="Feng K."/>
            <person name="Yates T.B."/>
            <person name="Jawdy S."/>
            <person name="Cereghino C."/>
            <person name="Smart L.B."/>
            <person name="Muchero W."/>
        </authorList>
    </citation>
    <scope>NUCLEOTIDE SEQUENCE [LARGE SCALE GENOMIC DNA]</scope>
    <source>
        <tissue evidence="2">Shoot tip</tissue>
    </source>
</reference>
<organism evidence="2 3">
    <name type="scientific">Salix viminalis</name>
    <name type="common">Common osier</name>
    <name type="synonym">Basket willow</name>
    <dbReference type="NCBI Taxonomy" id="40686"/>
    <lineage>
        <taxon>Eukaryota</taxon>
        <taxon>Viridiplantae</taxon>
        <taxon>Streptophyta</taxon>
        <taxon>Embryophyta</taxon>
        <taxon>Tracheophyta</taxon>
        <taxon>Spermatophyta</taxon>
        <taxon>Magnoliopsida</taxon>
        <taxon>eudicotyledons</taxon>
        <taxon>Gunneridae</taxon>
        <taxon>Pentapetalae</taxon>
        <taxon>rosids</taxon>
        <taxon>fabids</taxon>
        <taxon>Malpighiales</taxon>
        <taxon>Salicaceae</taxon>
        <taxon>Saliceae</taxon>
        <taxon>Salix</taxon>
    </lineage>
</organism>
<dbReference type="Proteomes" id="UP001151529">
    <property type="component" value="Chromosome 15Z"/>
</dbReference>
<name>A0A9Q0NVE9_SALVM</name>
<gene>
    <name evidence="2" type="ORF">OIU85_009878</name>
</gene>
<dbReference type="AlphaFoldDB" id="A0A9Q0NVE9"/>
<feature type="compositionally biased region" description="Basic and acidic residues" evidence="1">
    <location>
        <begin position="1"/>
        <end position="11"/>
    </location>
</feature>
<reference evidence="2" key="1">
    <citation type="submission" date="2022-11" db="EMBL/GenBank/DDBJ databases">
        <authorList>
            <person name="Hyden B.L."/>
            <person name="Feng K."/>
            <person name="Yates T."/>
            <person name="Jawdy S."/>
            <person name="Smart L.B."/>
            <person name="Muchero W."/>
        </authorList>
    </citation>
    <scope>NUCLEOTIDE SEQUENCE</scope>
    <source>
        <tissue evidence="2">Shoot tip</tissue>
    </source>
</reference>
<feature type="region of interest" description="Disordered" evidence="1">
    <location>
        <begin position="1"/>
        <end position="47"/>
    </location>
</feature>
<protein>
    <submittedName>
        <fullName evidence="2">Uncharacterized protein</fullName>
    </submittedName>
</protein>
<sequence length="66" mass="7499">MERVGLEESPPRRGGNRVPAGDSSAQGERAFISRESRQGEVETECQQNKNRTLTSRFWDFSAQGKW</sequence>
<evidence type="ECO:0000313" key="3">
    <source>
        <dbReference type="Proteomes" id="UP001151529"/>
    </source>
</evidence>
<evidence type="ECO:0000256" key="1">
    <source>
        <dbReference type="SAM" id="MobiDB-lite"/>
    </source>
</evidence>